<name>A0ABY7QH50_9ACTN</name>
<reference evidence="2" key="1">
    <citation type="submission" date="2022-12" db="EMBL/GenBank/DDBJ databases">
        <authorList>
            <person name="Mo P."/>
        </authorList>
    </citation>
    <scope>NUCLEOTIDE SEQUENCE [LARGE SCALE GENOMIC DNA]</scope>
    <source>
        <strain evidence="2">HUAS 3-15</strain>
    </source>
</reference>
<dbReference type="GO" id="GO:0005524">
    <property type="term" value="F:ATP binding"/>
    <property type="evidence" value="ECO:0007669"/>
    <property type="project" value="UniProtKB-KW"/>
</dbReference>
<dbReference type="Gene3D" id="3.30.565.10">
    <property type="entry name" value="Histidine kinase-like ATPase, C-terminal domain"/>
    <property type="match status" value="1"/>
</dbReference>
<keyword evidence="2" id="KW-1185">Reference proteome</keyword>
<sequence length="177" mass="19687">MHSHVFFLTRDPLSVPVARRRVRTRIASWGVLLDEDARLALDTVTSERVTNAVQHSDRSMFTVAVYVSVRLRRALVEVYDGSIVLPRRRWAGADAESGRGLELVECLALAHGAERTERGKRVWAELALPDQPVTRRQVLAGPRRAVRAVVNAIGRRGRPPIQAPYCPGSTRPAVPAR</sequence>
<proteinExistence type="predicted"/>
<dbReference type="InterPro" id="IPR036890">
    <property type="entry name" value="HATPase_C_sf"/>
</dbReference>
<dbReference type="PANTHER" id="PTHR35526:SF3">
    <property type="entry name" value="ANTI-SIGMA-F FACTOR RSBW"/>
    <property type="match status" value="1"/>
</dbReference>
<dbReference type="Proteomes" id="UP001212821">
    <property type="component" value="Chromosome"/>
</dbReference>
<gene>
    <name evidence="1" type="ORF">O1G21_28095</name>
</gene>
<dbReference type="CDD" id="cd16936">
    <property type="entry name" value="HATPase_RsbW-like"/>
    <property type="match status" value="1"/>
</dbReference>
<protein>
    <submittedName>
        <fullName evidence="1">ATP-binding protein</fullName>
    </submittedName>
</protein>
<organism evidence="1 2">
    <name type="scientific">Kitasatospora cathayae</name>
    <dbReference type="NCBI Taxonomy" id="3004092"/>
    <lineage>
        <taxon>Bacteria</taxon>
        <taxon>Bacillati</taxon>
        <taxon>Actinomycetota</taxon>
        <taxon>Actinomycetes</taxon>
        <taxon>Kitasatosporales</taxon>
        <taxon>Streptomycetaceae</taxon>
        <taxon>Kitasatospora</taxon>
    </lineage>
</organism>
<evidence type="ECO:0000313" key="2">
    <source>
        <dbReference type="Proteomes" id="UP001212821"/>
    </source>
</evidence>
<dbReference type="PANTHER" id="PTHR35526">
    <property type="entry name" value="ANTI-SIGMA-F FACTOR RSBW-RELATED"/>
    <property type="match status" value="1"/>
</dbReference>
<dbReference type="InterPro" id="IPR050267">
    <property type="entry name" value="Anti-sigma-factor_SerPK"/>
</dbReference>
<accession>A0ABY7QH50</accession>
<keyword evidence="1" id="KW-0067">ATP-binding</keyword>
<evidence type="ECO:0000313" key="1">
    <source>
        <dbReference type="EMBL" id="WBP91782.1"/>
    </source>
</evidence>
<dbReference type="EMBL" id="CP115450">
    <property type="protein sequence ID" value="WBP91782.1"/>
    <property type="molecule type" value="Genomic_DNA"/>
</dbReference>
<keyword evidence="1" id="KW-0547">Nucleotide-binding</keyword>